<keyword evidence="2" id="KW-1185">Reference proteome</keyword>
<comment type="caution">
    <text evidence="1">The sequence shown here is derived from an EMBL/GenBank/DDBJ whole genome shotgun (WGS) entry which is preliminary data.</text>
</comment>
<dbReference type="EMBL" id="PPTS01000006">
    <property type="protein sequence ID" value="RDB64148.1"/>
    <property type="molecule type" value="Genomic_DNA"/>
</dbReference>
<proteinExistence type="predicted"/>
<evidence type="ECO:0000313" key="2">
    <source>
        <dbReference type="Proteomes" id="UP000254000"/>
    </source>
</evidence>
<dbReference type="Proteomes" id="UP000254000">
    <property type="component" value="Unassembled WGS sequence"/>
</dbReference>
<dbReference type="PANTHER" id="PTHR35868">
    <property type="entry name" value="DUF2804 DOMAIN-CONTAINING PROTEIN-RELATED"/>
    <property type="match status" value="1"/>
</dbReference>
<reference evidence="1 2" key="1">
    <citation type="journal article" date="2018" name="Elife">
        <title>Discovery and characterization of a prevalent human gut bacterial enzyme sufficient for the inactivation of a family of plant toxins.</title>
        <authorList>
            <person name="Koppel N."/>
            <person name="Bisanz J.E."/>
            <person name="Pandelia M.E."/>
            <person name="Turnbaugh P.J."/>
            <person name="Balskus E.P."/>
        </authorList>
    </citation>
    <scope>NUCLEOTIDE SEQUENCE [LARGE SCALE GENOMIC DNA]</scope>
    <source>
        <strain evidence="1 2">3C</strain>
    </source>
</reference>
<protein>
    <submittedName>
        <fullName evidence="1">DUF2804 domain-containing protein</fullName>
    </submittedName>
</protein>
<gene>
    <name evidence="1" type="ORF">C1877_10550</name>
</gene>
<dbReference type="PANTHER" id="PTHR35868:SF3">
    <property type="entry name" value="DUF2804 DOMAIN-CONTAINING PROTEIN"/>
    <property type="match status" value="1"/>
</dbReference>
<dbReference type="InterPro" id="IPR021243">
    <property type="entry name" value="DUF2804"/>
</dbReference>
<evidence type="ECO:0000313" key="1">
    <source>
        <dbReference type="EMBL" id="RDB64148.1"/>
    </source>
</evidence>
<sequence>MVNEKRLEGPGPLHRLDGALSACGWATQLELAYDRTRIKAPGWRIKEWDYYLVNDGAYAVALTLSDLGYLGLVSASVIDFAQAAYKTTSVITPFPLGRFRLPSTSREGISSFENGRVSFRFEAGNGERRLHARFAQFDGDDDLVFDAVLSDEPEDTMVIATPWAEDPLAFYYNQKIVAMRARGSFKKGLLVHGFAPDDSFGLLDWGRGVWTRDNTWFWGVAQGWQDGQGGARPGSHCFGLNLGYGFGDTSAASENMAFVDGTCHKLHRVDFGVPEKPAGADARKVADRYDLLAPWHVTDDEGRLDLTFTPLLDRADCINALVVRTDQHQVFGTFDGTVVLDDGTPFRIAGLQGSAEVVHNVY</sequence>
<name>A0A369M160_9ACTN</name>
<dbReference type="Pfam" id="PF10974">
    <property type="entry name" value="DUF2804"/>
    <property type="match status" value="1"/>
</dbReference>
<organism evidence="1 2">
    <name type="scientific">Gordonibacter pamelaeae</name>
    <dbReference type="NCBI Taxonomy" id="471189"/>
    <lineage>
        <taxon>Bacteria</taxon>
        <taxon>Bacillati</taxon>
        <taxon>Actinomycetota</taxon>
        <taxon>Coriobacteriia</taxon>
        <taxon>Eggerthellales</taxon>
        <taxon>Eggerthellaceae</taxon>
        <taxon>Gordonibacter</taxon>
    </lineage>
</organism>
<accession>A0A369M160</accession>
<dbReference type="OrthoDB" id="9762066at2"/>
<dbReference type="AlphaFoldDB" id="A0A369M160"/>